<dbReference type="SUPFAM" id="SSF103481">
    <property type="entry name" value="Multidrug resistance efflux transporter EmrE"/>
    <property type="match status" value="2"/>
</dbReference>
<evidence type="ECO:0000256" key="3">
    <source>
        <dbReference type="ARBA" id="ARBA00022692"/>
    </source>
</evidence>
<feature type="transmembrane region" description="Helical" evidence="7">
    <location>
        <begin position="183"/>
        <end position="203"/>
    </location>
</feature>
<keyword evidence="4 7" id="KW-1133">Transmembrane helix</keyword>
<feature type="compositionally biased region" description="Polar residues" evidence="6">
    <location>
        <begin position="257"/>
        <end position="269"/>
    </location>
</feature>
<dbReference type="EMBL" id="BAQW01000005">
    <property type="protein sequence ID" value="GBR11299.1"/>
    <property type="molecule type" value="Genomic_DNA"/>
</dbReference>
<dbReference type="PANTHER" id="PTHR22911">
    <property type="entry name" value="ACYL-MALONYL CONDENSING ENZYME-RELATED"/>
    <property type="match status" value="1"/>
</dbReference>
<evidence type="ECO:0000256" key="2">
    <source>
        <dbReference type="ARBA" id="ARBA00009853"/>
    </source>
</evidence>
<feature type="transmembrane region" description="Helical" evidence="7">
    <location>
        <begin position="209"/>
        <end position="226"/>
    </location>
</feature>
<dbReference type="Pfam" id="PF00892">
    <property type="entry name" value="EamA"/>
    <property type="match status" value="2"/>
</dbReference>
<dbReference type="Proteomes" id="UP001061070">
    <property type="component" value="Unassembled WGS sequence"/>
</dbReference>
<evidence type="ECO:0000259" key="8">
    <source>
        <dbReference type="Pfam" id="PF00892"/>
    </source>
</evidence>
<feature type="domain" description="EamA" evidence="8">
    <location>
        <begin position="96"/>
        <end position="223"/>
    </location>
</feature>
<proteinExistence type="inferred from homology"/>
<comment type="subcellular location">
    <subcellularLocation>
        <location evidence="1">Membrane</location>
        <topology evidence="1">Multi-pass membrane protein</topology>
    </subcellularLocation>
</comment>
<feature type="transmembrane region" description="Helical" evidence="7">
    <location>
        <begin position="63"/>
        <end position="81"/>
    </location>
</feature>
<gene>
    <name evidence="9" type="ORF">AA0228_1327</name>
</gene>
<feature type="domain" description="EamA" evidence="8">
    <location>
        <begin position="9"/>
        <end position="79"/>
    </location>
</feature>
<evidence type="ECO:0000256" key="7">
    <source>
        <dbReference type="SAM" id="Phobius"/>
    </source>
</evidence>
<protein>
    <submittedName>
        <fullName evidence="9">Drug/metabolite transporter integral membrane protein</fullName>
    </submittedName>
</protein>
<dbReference type="InterPro" id="IPR037185">
    <property type="entry name" value="EmrE-like"/>
</dbReference>
<comment type="similarity">
    <text evidence="2">Belongs to the drug/metabolite transporter (DMT) superfamily. 10 TMS drug/metabolite exporter (DME) (TC 2.A.7.3) family.</text>
</comment>
<keyword evidence="10" id="KW-1185">Reference proteome</keyword>
<comment type="caution">
    <text evidence="9">The sequence shown here is derived from an EMBL/GenBank/DDBJ whole genome shotgun (WGS) entry which is preliminary data.</text>
</comment>
<evidence type="ECO:0000256" key="5">
    <source>
        <dbReference type="ARBA" id="ARBA00023136"/>
    </source>
</evidence>
<evidence type="ECO:0000313" key="10">
    <source>
        <dbReference type="Proteomes" id="UP001061070"/>
    </source>
</evidence>
<evidence type="ECO:0000313" key="9">
    <source>
        <dbReference type="EMBL" id="GBR11299.1"/>
    </source>
</evidence>
<dbReference type="PANTHER" id="PTHR22911:SF6">
    <property type="entry name" value="SOLUTE CARRIER FAMILY 35 MEMBER G1"/>
    <property type="match status" value="1"/>
</dbReference>
<evidence type="ECO:0000256" key="4">
    <source>
        <dbReference type="ARBA" id="ARBA00022989"/>
    </source>
</evidence>
<evidence type="ECO:0000256" key="6">
    <source>
        <dbReference type="SAM" id="MobiDB-lite"/>
    </source>
</evidence>
<feature type="transmembrane region" description="Helical" evidence="7">
    <location>
        <begin position="39"/>
        <end position="56"/>
    </location>
</feature>
<feature type="region of interest" description="Disordered" evidence="6">
    <location>
        <begin position="241"/>
        <end position="269"/>
    </location>
</feature>
<keyword evidence="3 7" id="KW-0812">Transmembrane</keyword>
<accession>A0ABQ0QAS9</accession>
<organism evidence="9 10">
    <name type="scientific">Gluconobacter frateurii NRIC 0228</name>
    <dbReference type="NCBI Taxonomy" id="1307946"/>
    <lineage>
        <taxon>Bacteria</taxon>
        <taxon>Pseudomonadati</taxon>
        <taxon>Pseudomonadota</taxon>
        <taxon>Alphaproteobacteria</taxon>
        <taxon>Acetobacterales</taxon>
        <taxon>Acetobacteraceae</taxon>
        <taxon>Gluconobacter</taxon>
    </lineage>
</organism>
<keyword evidence="5 7" id="KW-0472">Membrane</keyword>
<feature type="transmembrane region" description="Helical" evidence="7">
    <location>
        <begin position="93"/>
        <end position="115"/>
    </location>
</feature>
<feature type="transmembrane region" description="Helical" evidence="7">
    <location>
        <begin position="12"/>
        <end position="33"/>
    </location>
</feature>
<dbReference type="InterPro" id="IPR000620">
    <property type="entry name" value="EamA_dom"/>
</dbReference>
<feature type="transmembrane region" description="Helical" evidence="7">
    <location>
        <begin position="127"/>
        <end position="146"/>
    </location>
</feature>
<feature type="transmembrane region" description="Helical" evidence="7">
    <location>
        <begin position="152"/>
        <end position="171"/>
    </location>
</feature>
<name>A0ABQ0QAS9_9PROT</name>
<sequence>MVLKTRHFGGHVIRSAIGLTGMIMVVVAVTRLPLAEQQILSYTQPLFLVLLSIPLLNEKPSLTHCIAVLIGFCGVLFVALGKNTASAVPGVIIPHWVYLLAIAQGAVGALTAMQIRQLSATESSTTIAIWQAILMTLATLVALPFIWVSPGITDLLCLIAVGAFAGIAQILQTEAFASAQVSAVGPFSYTGLLWAALIGWLGFGELPGVTLLLGGCLIIGSGVWMLRADRNKQTRQLATPSSAAALSSQDAPLEASELTNENLERTPST</sequence>
<reference evidence="9" key="1">
    <citation type="submission" date="2013-04" db="EMBL/GenBank/DDBJ databases">
        <title>The genome sequencing project of 58 acetic acid bacteria.</title>
        <authorList>
            <person name="Okamoto-Kainuma A."/>
            <person name="Ishikawa M."/>
            <person name="Umino S."/>
            <person name="Koizumi Y."/>
            <person name="Shiwa Y."/>
            <person name="Yoshikawa H."/>
            <person name="Matsutani M."/>
            <person name="Matsushita K."/>
        </authorList>
    </citation>
    <scope>NUCLEOTIDE SEQUENCE</scope>
    <source>
        <strain evidence="9">NRIC 0228</strain>
    </source>
</reference>
<evidence type="ECO:0000256" key="1">
    <source>
        <dbReference type="ARBA" id="ARBA00004141"/>
    </source>
</evidence>